<protein>
    <submittedName>
        <fullName evidence="1">Uncharacterized protein</fullName>
    </submittedName>
</protein>
<sequence length="36" mass="4270">MLLSCNIQIIIMKILRSVTKAWVRNDIWRSHMPQSS</sequence>
<evidence type="ECO:0000313" key="1">
    <source>
        <dbReference type="EMBL" id="JAD58373.1"/>
    </source>
</evidence>
<reference evidence="1" key="2">
    <citation type="journal article" date="2015" name="Data Brief">
        <title>Shoot transcriptome of the giant reed, Arundo donax.</title>
        <authorList>
            <person name="Barrero R.A."/>
            <person name="Guerrero F.D."/>
            <person name="Moolhuijzen P."/>
            <person name="Goolsby J.A."/>
            <person name="Tidwell J."/>
            <person name="Bellgard S.E."/>
            <person name="Bellgard M.I."/>
        </authorList>
    </citation>
    <scope>NUCLEOTIDE SEQUENCE</scope>
    <source>
        <tissue evidence="1">Shoot tissue taken approximately 20 cm above the soil surface</tissue>
    </source>
</reference>
<organism evidence="1">
    <name type="scientific">Arundo donax</name>
    <name type="common">Giant reed</name>
    <name type="synonym">Donax arundinaceus</name>
    <dbReference type="NCBI Taxonomy" id="35708"/>
    <lineage>
        <taxon>Eukaryota</taxon>
        <taxon>Viridiplantae</taxon>
        <taxon>Streptophyta</taxon>
        <taxon>Embryophyta</taxon>
        <taxon>Tracheophyta</taxon>
        <taxon>Spermatophyta</taxon>
        <taxon>Magnoliopsida</taxon>
        <taxon>Liliopsida</taxon>
        <taxon>Poales</taxon>
        <taxon>Poaceae</taxon>
        <taxon>PACMAD clade</taxon>
        <taxon>Arundinoideae</taxon>
        <taxon>Arundineae</taxon>
        <taxon>Arundo</taxon>
    </lineage>
</organism>
<dbReference type="EMBL" id="GBRH01239522">
    <property type="protein sequence ID" value="JAD58373.1"/>
    <property type="molecule type" value="Transcribed_RNA"/>
</dbReference>
<reference evidence="1" key="1">
    <citation type="submission" date="2014-09" db="EMBL/GenBank/DDBJ databases">
        <authorList>
            <person name="Magalhaes I.L.F."/>
            <person name="Oliveira U."/>
            <person name="Santos F.R."/>
            <person name="Vidigal T.H.D.A."/>
            <person name="Brescovit A.D."/>
            <person name="Santos A.J."/>
        </authorList>
    </citation>
    <scope>NUCLEOTIDE SEQUENCE</scope>
    <source>
        <tissue evidence="1">Shoot tissue taken approximately 20 cm above the soil surface</tissue>
    </source>
</reference>
<proteinExistence type="predicted"/>
<name>A0A0A9B867_ARUDO</name>
<accession>A0A0A9B867</accession>
<dbReference type="AlphaFoldDB" id="A0A0A9B867"/>